<dbReference type="PANTHER" id="PTHR44809">
    <property type="match status" value="1"/>
</dbReference>
<dbReference type="KEGG" id="htq:FRZ44_51550"/>
<dbReference type="SUPFAM" id="SSF53756">
    <property type="entry name" value="UDP-Glycosyltransferase/glycogen phosphorylase"/>
    <property type="match status" value="1"/>
</dbReference>
<organism evidence="1 2">
    <name type="scientific">Hypericibacter terrae</name>
    <dbReference type="NCBI Taxonomy" id="2602015"/>
    <lineage>
        <taxon>Bacteria</taxon>
        <taxon>Pseudomonadati</taxon>
        <taxon>Pseudomonadota</taxon>
        <taxon>Alphaproteobacteria</taxon>
        <taxon>Rhodospirillales</taxon>
        <taxon>Dongiaceae</taxon>
        <taxon>Hypericibacter</taxon>
    </lineage>
</organism>
<dbReference type="InterPro" id="IPR011990">
    <property type="entry name" value="TPR-like_helical_dom_sf"/>
</dbReference>
<dbReference type="InterPro" id="IPR019734">
    <property type="entry name" value="TPR_rpt"/>
</dbReference>
<dbReference type="Gene3D" id="1.25.40.10">
    <property type="entry name" value="Tetratricopeptide repeat domain"/>
    <property type="match status" value="1"/>
</dbReference>
<dbReference type="Proteomes" id="UP000326202">
    <property type="component" value="Chromosome"/>
</dbReference>
<evidence type="ECO:0000313" key="1">
    <source>
        <dbReference type="EMBL" id="QEX19840.1"/>
    </source>
</evidence>
<protein>
    <submittedName>
        <fullName evidence="1">Uncharacterized protein</fullName>
    </submittedName>
</protein>
<dbReference type="RefSeq" id="WP_191908301.1">
    <property type="nucleotide sequence ID" value="NZ_CP042906.1"/>
</dbReference>
<gene>
    <name evidence="1" type="ORF">FRZ44_51550</name>
</gene>
<dbReference type="InterPro" id="IPR052943">
    <property type="entry name" value="TMTC_O-mannosyl-trnsfr"/>
</dbReference>
<dbReference type="EMBL" id="CP042906">
    <property type="protein sequence ID" value="QEX19840.1"/>
    <property type="molecule type" value="Genomic_DNA"/>
</dbReference>
<dbReference type="SUPFAM" id="SSF48452">
    <property type="entry name" value="TPR-like"/>
    <property type="match status" value="1"/>
</dbReference>
<reference evidence="1 2" key="1">
    <citation type="submission" date="2019-08" db="EMBL/GenBank/DDBJ databases">
        <title>Hyperibacter terrae gen. nov., sp. nov. and Hyperibacter viscosus sp. nov., two new members in the family Rhodospirillaceae isolated from the rhizosphere of Hypericum perforatum.</title>
        <authorList>
            <person name="Noviana Z."/>
        </authorList>
    </citation>
    <scope>NUCLEOTIDE SEQUENCE [LARGE SCALE GENOMIC DNA]</scope>
    <source>
        <strain evidence="1 2">R5913</strain>
    </source>
</reference>
<dbReference type="Pfam" id="PF13432">
    <property type="entry name" value="TPR_16"/>
    <property type="match status" value="1"/>
</dbReference>
<evidence type="ECO:0000313" key="2">
    <source>
        <dbReference type="Proteomes" id="UP000326202"/>
    </source>
</evidence>
<dbReference type="PANTHER" id="PTHR44809:SF1">
    <property type="entry name" value="PROTEIN O-MANNOSYL-TRANSFERASE TMTC1"/>
    <property type="match status" value="1"/>
</dbReference>
<dbReference type="Gene3D" id="3.40.50.2000">
    <property type="entry name" value="Glycogen Phosphorylase B"/>
    <property type="match status" value="1"/>
</dbReference>
<keyword evidence="2" id="KW-1185">Reference proteome</keyword>
<accession>A0A5J6MUR6</accession>
<proteinExistence type="predicted"/>
<sequence>MTTYFKQALRAHQAGQAASAEALYRQAIAAGIELRSARHNLALLLLERRAFAEAKALLVELIASPEADAATHFMLARIFLAEGDGAAALAPLELAHSLEPGSVPVRLELARLLAAKAEFRRARALLEDVSAATPPPERLAALRARAEIEIAWAELDPVEEAEHLAQAEQTLRAAVALAPQHPALLNNLAMLLRRQGALAEAETLARRLLAIAPQVPESSLTLAAVLAARDPAREAEAVTLLERAAVAAPNHPSLTWNLAHSLMRLQRWPEGWQRYARRFERPQRVPPPPGPLWDGKPTGKPLLIWGEQGYGNVIQFARYLPAVARLTPHLILACQAPLLRLLAGLPGLSEVADFAATLPPYGAHYPLLDLGLALGIQAKDLPGPIPYLKAPDADAPWNELQSALYPRIGIVWVGNRHPDPHRSTTLDRFVRLAQRFDLSFFSLQIGPAAADIAREGQGRIVDLAPLVRDFADTAAAIARLDLVITIDTAVAHLAGALGAEGWVLLPHRAGWMWHFDPERSSWYPDLRLFRQTSVGDWDGVFARLELALADWLAQGRGAKPIGRPD</sequence>
<name>A0A5J6MUR6_9PROT</name>
<dbReference type="SMART" id="SM00028">
    <property type="entry name" value="TPR"/>
    <property type="match status" value="2"/>
</dbReference>
<dbReference type="AlphaFoldDB" id="A0A5J6MUR6"/>
<dbReference type="Pfam" id="PF14559">
    <property type="entry name" value="TPR_19"/>
    <property type="match status" value="1"/>
</dbReference>